<feature type="transmembrane region" description="Helical" evidence="1">
    <location>
        <begin position="180"/>
        <end position="198"/>
    </location>
</feature>
<sequence>MSRLKAHSVYQLKVIRLVIDWTVALYLVLPALGVFIYHYIGIYNGSVEIVWLENTGWPWFYASLALLGLFGSMHTFLLEADQLYLLQMKKTVKELKIFAYWYSVAVLFFKWILILLVYAPFLLKYFHYSFYYTALIMGVFFAVNVLTANLKRHISPLYVTLCQLVVFAAVYALMTYLNSYILLALLLVFIYGIIYYRLKITTGAEDFFDDVFRQEQKKLFFTHFFFSLSRDVNLGKPSKKIKRKPILFKNSKRIYQKRTIEYGCKELFFKVLIRNNEYKWNLMQTISLFTALIIIGPQWMKILAAFLFAILFRYFLSIIYDKVMNTSFLSIVDRMSDPFIEAKAKSVAIVYYPALAWCLIILFATAFL</sequence>
<dbReference type="GO" id="GO:0016020">
    <property type="term" value="C:membrane"/>
    <property type="evidence" value="ECO:0007669"/>
    <property type="project" value="InterPro"/>
</dbReference>
<evidence type="ECO:0000313" key="2">
    <source>
        <dbReference type="EMBL" id="ALC82062.1"/>
    </source>
</evidence>
<feature type="transmembrane region" description="Helical" evidence="1">
    <location>
        <begin position="278"/>
        <end position="296"/>
    </location>
</feature>
<evidence type="ECO:0000256" key="1">
    <source>
        <dbReference type="SAM" id="Phobius"/>
    </source>
</evidence>
<feature type="transmembrane region" description="Helical" evidence="1">
    <location>
        <begin position="129"/>
        <end position="150"/>
    </location>
</feature>
<dbReference type="OrthoDB" id="2448479at2"/>
<reference evidence="2 3" key="2">
    <citation type="journal article" date="2016" name="Int. J. Syst. Evol. Microbiol.">
        <title>Bacillus gobiensis sp. nov., isolated from a soil sample.</title>
        <authorList>
            <person name="Liu B."/>
            <person name="Liu G.H."/>
            <person name="Cetin S."/>
            <person name="Schumann P."/>
            <person name="Pan Z.Z."/>
            <person name="Chen Q.Q."/>
        </authorList>
    </citation>
    <scope>NUCLEOTIDE SEQUENCE [LARGE SCALE GENOMIC DNA]</scope>
    <source>
        <strain evidence="2 3">FJAT-4402</strain>
    </source>
</reference>
<dbReference type="STRING" id="1441095.AM592_10930"/>
<keyword evidence="1" id="KW-0472">Membrane</keyword>
<reference evidence="3" key="1">
    <citation type="submission" date="2015-08" db="EMBL/GenBank/DDBJ databases">
        <title>Genome sequencing project for genomic taxonomy and phylogenomics of Bacillus-like bacteria.</title>
        <authorList>
            <person name="Liu B."/>
            <person name="Wang J."/>
            <person name="Zhu Y."/>
            <person name="Liu G."/>
            <person name="Chen Q."/>
            <person name="Chen Z."/>
            <person name="Lan J."/>
            <person name="Che J."/>
            <person name="Ge C."/>
            <person name="Shi H."/>
            <person name="Pan Z."/>
            <person name="Liu X."/>
        </authorList>
    </citation>
    <scope>NUCLEOTIDE SEQUENCE [LARGE SCALE GENOMIC DNA]</scope>
    <source>
        <strain evidence="3">FJAT-4402</strain>
    </source>
</reference>
<keyword evidence="1" id="KW-0812">Transmembrane</keyword>
<dbReference type="EMBL" id="CP012600">
    <property type="protein sequence ID" value="ALC82062.1"/>
    <property type="molecule type" value="Genomic_DNA"/>
</dbReference>
<dbReference type="RefSeq" id="WP_053603842.1">
    <property type="nucleotide sequence ID" value="NZ_CP012600.1"/>
</dbReference>
<feature type="transmembrane region" description="Helical" evidence="1">
    <location>
        <begin position="99"/>
        <end position="123"/>
    </location>
</feature>
<feature type="transmembrane region" description="Helical" evidence="1">
    <location>
        <begin position="157"/>
        <end position="174"/>
    </location>
</feature>
<dbReference type="PATRIC" id="fig|1441095.3.peg.2406"/>
<feature type="transmembrane region" description="Helical" evidence="1">
    <location>
        <begin position="349"/>
        <end position="367"/>
    </location>
</feature>
<gene>
    <name evidence="2" type="ORF">AM592_10930</name>
</gene>
<keyword evidence="1" id="KW-1133">Transmembrane helix</keyword>
<dbReference type="Proteomes" id="UP000067625">
    <property type="component" value="Chromosome"/>
</dbReference>
<organism evidence="2 3">
    <name type="scientific">Bacillus gobiensis</name>
    <dbReference type="NCBI Taxonomy" id="1441095"/>
    <lineage>
        <taxon>Bacteria</taxon>
        <taxon>Bacillati</taxon>
        <taxon>Bacillota</taxon>
        <taxon>Bacilli</taxon>
        <taxon>Bacillales</taxon>
        <taxon>Bacillaceae</taxon>
        <taxon>Bacillus</taxon>
    </lineage>
</organism>
<accession>A0A0M3R9U8</accession>
<dbReference type="InterPro" id="IPR010288">
    <property type="entry name" value="EcsB_ABC"/>
</dbReference>
<protein>
    <submittedName>
        <fullName evidence="2">Uncharacterized protein</fullName>
    </submittedName>
</protein>
<feature type="transmembrane region" description="Helical" evidence="1">
    <location>
        <begin position="21"/>
        <end position="40"/>
    </location>
</feature>
<feature type="transmembrane region" description="Helical" evidence="1">
    <location>
        <begin position="60"/>
        <end position="78"/>
    </location>
</feature>
<dbReference type="Pfam" id="PF05975">
    <property type="entry name" value="EcsB"/>
    <property type="match status" value="1"/>
</dbReference>
<proteinExistence type="predicted"/>
<dbReference type="AlphaFoldDB" id="A0A0M3R9U8"/>
<name>A0A0M3R9U8_9BACI</name>
<keyword evidence="3" id="KW-1185">Reference proteome</keyword>
<evidence type="ECO:0000313" key="3">
    <source>
        <dbReference type="Proteomes" id="UP000067625"/>
    </source>
</evidence>